<dbReference type="EMBL" id="DVGZ01000056">
    <property type="protein sequence ID" value="HIR47137.1"/>
    <property type="molecule type" value="Genomic_DNA"/>
</dbReference>
<comment type="caution">
    <text evidence="1">The sequence shown here is derived from an EMBL/GenBank/DDBJ whole genome shotgun (WGS) entry which is preliminary data.</text>
</comment>
<organism evidence="1 2">
    <name type="scientific">Candidatus Caccousia avicola</name>
    <dbReference type="NCBI Taxonomy" id="2840721"/>
    <lineage>
        <taxon>Bacteria</taxon>
        <taxon>Bacillati</taxon>
        <taxon>Bacillota</taxon>
        <taxon>Clostridia</taxon>
        <taxon>Eubacteriales</taxon>
        <taxon>Oscillospiraceae</taxon>
        <taxon>Oscillospiraceae incertae sedis</taxon>
        <taxon>Candidatus Caccousia</taxon>
    </lineage>
</organism>
<dbReference type="Pfam" id="PF06289">
    <property type="entry name" value="FlbD"/>
    <property type="match status" value="1"/>
</dbReference>
<dbReference type="InterPro" id="IPR009384">
    <property type="entry name" value="SwrD-like"/>
</dbReference>
<gene>
    <name evidence="1" type="ORF">IAB89_05685</name>
</gene>
<reference evidence="1" key="1">
    <citation type="submission" date="2020-10" db="EMBL/GenBank/DDBJ databases">
        <authorList>
            <person name="Gilroy R."/>
        </authorList>
    </citation>
    <scope>NUCLEOTIDE SEQUENCE</scope>
    <source>
        <strain evidence="1">ChiSxjej1B13-7958</strain>
    </source>
</reference>
<dbReference type="PANTHER" id="PTHR39185">
    <property type="entry name" value="SWARMING MOTILITY PROTEIN SWRD"/>
    <property type="match status" value="1"/>
</dbReference>
<sequence length="72" mass="8693">MILLRKMNNETFLLNHNQIEYIESIPESKIVMMNHDYYIVKDKVEEIIQKIAEYNAKVMDISRSLKVVDHRR</sequence>
<name>A0A9D1AN29_9FIRM</name>
<dbReference type="AlphaFoldDB" id="A0A9D1AN29"/>
<evidence type="ECO:0000313" key="2">
    <source>
        <dbReference type="Proteomes" id="UP000824242"/>
    </source>
</evidence>
<keyword evidence="1" id="KW-0966">Cell projection</keyword>
<evidence type="ECO:0000313" key="1">
    <source>
        <dbReference type="EMBL" id="HIR47137.1"/>
    </source>
</evidence>
<keyword evidence="1" id="KW-0969">Cilium</keyword>
<keyword evidence="1" id="KW-0282">Flagellum</keyword>
<accession>A0A9D1AN29</accession>
<proteinExistence type="predicted"/>
<protein>
    <submittedName>
        <fullName evidence="1">Flagellar FlbD family protein</fullName>
    </submittedName>
</protein>
<dbReference type="Proteomes" id="UP000824242">
    <property type="component" value="Unassembled WGS sequence"/>
</dbReference>
<reference evidence="1" key="2">
    <citation type="journal article" date="2021" name="PeerJ">
        <title>Extensive microbial diversity within the chicken gut microbiome revealed by metagenomics and culture.</title>
        <authorList>
            <person name="Gilroy R."/>
            <person name="Ravi A."/>
            <person name="Getino M."/>
            <person name="Pursley I."/>
            <person name="Horton D.L."/>
            <person name="Alikhan N.F."/>
            <person name="Baker D."/>
            <person name="Gharbi K."/>
            <person name="Hall N."/>
            <person name="Watson M."/>
            <person name="Adriaenssens E.M."/>
            <person name="Foster-Nyarko E."/>
            <person name="Jarju S."/>
            <person name="Secka A."/>
            <person name="Antonio M."/>
            <person name="Oren A."/>
            <person name="Chaudhuri R.R."/>
            <person name="La Ragione R."/>
            <person name="Hildebrand F."/>
            <person name="Pallen M.J."/>
        </authorList>
    </citation>
    <scope>NUCLEOTIDE SEQUENCE</scope>
    <source>
        <strain evidence="1">ChiSxjej1B13-7958</strain>
    </source>
</reference>
<dbReference type="PANTHER" id="PTHR39185:SF1">
    <property type="entry name" value="SWARMING MOTILITY PROTEIN SWRD"/>
    <property type="match status" value="1"/>
</dbReference>